<dbReference type="OrthoDB" id="429813at2759"/>
<evidence type="ECO:0000313" key="4">
    <source>
        <dbReference type="Proteomes" id="UP000554235"/>
    </source>
</evidence>
<accession>A0A8H4KWV1</accession>
<organism evidence="3 4">
    <name type="scientific">Fusarium albosuccineum</name>
    <dbReference type="NCBI Taxonomy" id="1237068"/>
    <lineage>
        <taxon>Eukaryota</taxon>
        <taxon>Fungi</taxon>
        <taxon>Dikarya</taxon>
        <taxon>Ascomycota</taxon>
        <taxon>Pezizomycotina</taxon>
        <taxon>Sordariomycetes</taxon>
        <taxon>Hypocreomycetidae</taxon>
        <taxon>Hypocreales</taxon>
        <taxon>Nectriaceae</taxon>
        <taxon>Fusarium</taxon>
        <taxon>Fusarium decemcellulare species complex</taxon>
    </lineage>
</organism>
<comment type="similarity">
    <text evidence="1">Belongs to the ATP-dependent AMP-binding enzyme family.</text>
</comment>
<dbReference type="Gene3D" id="3.40.50.12780">
    <property type="entry name" value="N-terminal domain of ligase-like"/>
    <property type="match status" value="1"/>
</dbReference>
<gene>
    <name evidence="3" type="ORF">FALBO_14301</name>
</gene>
<feature type="domain" description="AMP-dependent synthetase/ligase" evidence="2">
    <location>
        <begin position="46"/>
        <end position="329"/>
    </location>
</feature>
<dbReference type="Pfam" id="PF00501">
    <property type="entry name" value="AMP-binding"/>
    <property type="match status" value="1"/>
</dbReference>
<dbReference type="GO" id="GO:0031956">
    <property type="term" value="F:medium-chain fatty acid-CoA ligase activity"/>
    <property type="evidence" value="ECO:0007669"/>
    <property type="project" value="TreeGrafter"/>
</dbReference>
<reference evidence="3 4" key="1">
    <citation type="submission" date="2020-01" db="EMBL/GenBank/DDBJ databases">
        <title>Identification and distribution of gene clusters putatively required for synthesis of sphingolipid metabolism inhibitors in phylogenetically diverse species of the filamentous fungus Fusarium.</title>
        <authorList>
            <person name="Kim H.-S."/>
            <person name="Busman M."/>
            <person name="Brown D.W."/>
            <person name="Divon H."/>
            <person name="Uhlig S."/>
            <person name="Proctor R.H."/>
        </authorList>
    </citation>
    <scope>NUCLEOTIDE SEQUENCE [LARGE SCALE GENOMIC DNA]</scope>
    <source>
        <strain evidence="3 4">NRRL 20459</strain>
    </source>
</reference>
<dbReference type="PANTHER" id="PTHR43201:SF8">
    <property type="entry name" value="ACYL-COA SYNTHETASE FAMILY MEMBER 3"/>
    <property type="match status" value="1"/>
</dbReference>
<dbReference type="Proteomes" id="UP000554235">
    <property type="component" value="Unassembled WGS sequence"/>
</dbReference>
<name>A0A8H4KWV1_9HYPO</name>
<dbReference type="InterPro" id="IPR042099">
    <property type="entry name" value="ANL_N_sf"/>
</dbReference>
<dbReference type="GO" id="GO:0006631">
    <property type="term" value="P:fatty acid metabolic process"/>
    <property type="evidence" value="ECO:0007669"/>
    <property type="project" value="TreeGrafter"/>
</dbReference>
<sequence>MASFQTHLSLLESRTAQYPSLPVLKVPQQTLTGVSWKNITLPQFQRDVEASARYWAHQFSQKGFKERSVVGIWLKGLSYLDLTHIWGIARAGFIPQPISLRMTDPTVMYELLSRTNAVALIHDPSFKSFLSNSPVPIWPGEEIPTSDVELPLPNLWMPSQDSDIIMIYHTSGSTMGTPKLVPVTARWLDYTIGKMNYFIPSPPSSKRQQVIVAGGSFCHMASTVILIGSIGRGGSMVLPSHQPYTTGDLRQMIDDCELTVLNMFSTFLSKVLDKARGDPALLAALEGLDYIVYSGLPLGVVDETWGREQGLKLFNCFACTEVGIMMQSFGGRAEDQPHFVTLAKSARYEFIPVSDDSASSGKLLELVVPPESPDCPAPPLRNQKDGKFYTGDLFMEISPGQYLSKGRNDDWIKMESAMRCDTGSIERNAMQTCGDDLVDAAVVVGARRPSPVLMVEPKDGVIIKAEDKLSQLKNEILQRVTPFHKRRYLHERIDDTQFILVVPKGSLPRTVTKGNIQRKKAEESFKEELDKIYSASRLPVNGR</sequence>
<protein>
    <submittedName>
        <fullName evidence="3">Acetyl- synthetase</fullName>
    </submittedName>
</protein>
<evidence type="ECO:0000313" key="3">
    <source>
        <dbReference type="EMBL" id="KAF4458950.1"/>
    </source>
</evidence>
<evidence type="ECO:0000259" key="2">
    <source>
        <dbReference type="Pfam" id="PF00501"/>
    </source>
</evidence>
<evidence type="ECO:0000256" key="1">
    <source>
        <dbReference type="ARBA" id="ARBA00006432"/>
    </source>
</evidence>
<comment type="caution">
    <text evidence="3">The sequence shown here is derived from an EMBL/GenBank/DDBJ whole genome shotgun (WGS) entry which is preliminary data.</text>
</comment>
<keyword evidence="4" id="KW-1185">Reference proteome</keyword>
<dbReference type="SUPFAM" id="SSF56801">
    <property type="entry name" value="Acetyl-CoA synthetase-like"/>
    <property type="match status" value="1"/>
</dbReference>
<dbReference type="PANTHER" id="PTHR43201">
    <property type="entry name" value="ACYL-COA SYNTHETASE"/>
    <property type="match status" value="1"/>
</dbReference>
<proteinExistence type="inferred from homology"/>
<dbReference type="EMBL" id="JAADYS010002305">
    <property type="protein sequence ID" value="KAF4458950.1"/>
    <property type="molecule type" value="Genomic_DNA"/>
</dbReference>
<dbReference type="InterPro" id="IPR000873">
    <property type="entry name" value="AMP-dep_synth/lig_dom"/>
</dbReference>
<dbReference type="Pfam" id="PF23562">
    <property type="entry name" value="AMP-binding_C_3"/>
    <property type="match status" value="1"/>
</dbReference>
<dbReference type="AlphaFoldDB" id="A0A8H4KWV1"/>